<dbReference type="Gene3D" id="2.60.40.10">
    <property type="entry name" value="Immunoglobulins"/>
    <property type="match status" value="2"/>
</dbReference>
<keyword evidence="3" id="KW-1185">Reference proteome</keyword>
<dbReference type="InterPro" id="IPR013106">
    <property type="entry name" value="Ig_V-set"/>
</dbReference>
<sequence length="342" mass="37538">MIDKRDKMSGFKYCDIVRLVIVTSCILGATSVGSISAKSEAQSVVADIPWDGALVGPSFDTGPESVVVSVGSTAYLACRVRQLGDRKVSWIRKRDLHILTFGQVTYTNDARFSVIKSATGDLWTLRIRSVQLRDAGLYECQVSSEPKISKAVRLKVVVSQAYIHGSPEMYIRSGSDISLSCVAKDMPEPPSHFTWYKGLQILSTGGNDGHQLFQQNSHLQQQQQHQMNANNKQTSFFGKSSIMTSLSGRKVTIETSQHGLENLLLIRNAVAADSGNYTCIPAGAEPASIVVHVLNGEHPAAMQHGHGGISRTQAGARFQHYVLLATLLLSLHRYLSWNRQLR</sequence>
<dbReference type="Pfam" id="PF07679">
    <property type="entry name" value="I-set"/>
    <property type="match status" value="1"/>
</dbReference>
<proteinExistence type="predicted"/>
<reference evidence="2 3" key="1">
    <citation type="submission" date="2022-05" db="EMBL/GenBank/DDBJ databases">
        <title>A multi-omics perspective on studying reproductive biology in Daphnia sinensis.</title>
        <authorList>
            <person name="Jia J."/>
        </authorList>
    </citation>
    <scope>NUCLEOTIDE SEQUENCE [LARGE SCALE GENOMIC DNA]</scope>
    <source>
        <strain evidence="2 3">WSL</strain>
    </source>
</reference>
<dbReference type="CDD" id="cd00099">
    <property type="entry name" value="IgV"/>
    <property type="match status" value="1"/>
</dbReference>
<evidence type="ECO:0000313" key="2">
    <source>
        <dbReference type="EMBL" id="KAI9561668.1"/>
    </source>
</evidence>
<dbReference type="SUPFAM" id="SSF48726">
    <property type="entry name" value="Immunoglobulin"/>
    <property type="match status" value="2"/>
</dbReference>
<comment type="caution">
    <text evidence="2">The sequence shown here is derived from an EMBL/GenBank/DDBJ whole genome shotgun (WGS) entry which is preliminary data.</text>
</comment>
<accession>A0AAD5LG94</accession>
<dbReference type="PANTHER" id="PTHR23279">
    <property type="entry name" value="DEFECTIVE PROBOSCIS EXTENSION RESPONSE DPR -RELATED"/>
    <property type="match status" value="1"/>
</dbReference>
<feature type="domain" description="Ig-like" evidence="1">
    <location>
        <begin position="57"/>
        <end position="144"/>
    </location>
</feature>
<dbReference type="PANTHER" id="PTHR23279:SF41">
    <property type="entry name" value="DEFECTIVE PROBOSCIS EXTENSION RESPONSE 4-RELATED"/>
    <property type="match status" value="1"/>
</dbReference>
<dbReference type="InterPro" id="IPR007110">
    <property type="entry name" value="Ig-like_dom"/>
</dbReference>
<dbReference type="GO" id="GO:0050808">
    <property type="term" value="P:synapse organization"/>
    <property type="evidence" value="ECO:0007669"/>
    <property type="project" value="TreeGrafter"/>
</dbReference>
<dbReference type="InterPro" id="IPR003599">
    <property type="entry name" value="Ig_sub"/>
</dbReference>
<dbReference type="InterPro" id="IPR013098">
    <property type="entry name" value="Ig_I-set"/>
</dbReference>
<dbReference type="EMBL" id="WJBH02000003">
    <property type="protein sequence ID" value="KAI9561668.1"/>
    <property type="molecule type" value="Genomic_DNA"/>
</dbReference>
<protein>
    <recommendedName>
        <fullName evidence="1">Ig-like domain-containing protein</fullName>
    </recommendedName>
</protein>
<feature type="domain" description="Ig-like" evidence="1">
    <location>
        <begin position="146"/>
        <end position="279"/>
    </location>
</feature>
<dbReference type="AlphaFoldDB" id="A0AAD5LG94"/>
<dbReference type="InterPro" id="IPR003598">
    <property type="entry name" value="Ig_sub2"/>
</dbReference>
<dbReference type="InterPro" id="IPR037448">
    <property type="entry name" value="Zig-8"/>
</dbReference>
<dbReference type="Proteomes" id="UP000820818">
    <property type="component" value="Linkage Group LG3"/>
</dbReference>
<evidence type="ECO:0000313" key="3">
    <source>
        <dbReference type="Proteomes" id="UP000820818"/>
    </source>
</evidence>
<evidence type="ECO:0000259" key="1">
    <source>
        <dbReference type="PROSITE" id="PS50835"/>
    </source>
</evidence>
<dbReference type="SMART" id="SM00408">
    <property type="entry name" value="IGc2"/>
    <property type="match status" value="2"/>
</dbReference>
<dbReference type="SMART" id="SM00406">
    <property type="entry name" value="IGv"/>
    <property type="match status" value="2"/>
</dbReference>
<dbReference type="InterPro" id="IPR036179">
    <property type="entry name" value="Ig-like_dom_sf"/>
</dbReference>
<gene>
    <name evidence="2" type="ORF">GHT06_012628</name>
</gene>
<name>A0AAD5LG94_9CRUS</name>
<dbReference type="SMART" id="SM00409">
    <property type="entry name" value="IG"/>
    <property type="match status" value="2"/>
</dbReference>
<dbReference type="FunFam" id="2.60.40.10:FF:003244">
    <property type="entry name" value="Defective proboscis extension response"/>
    <property type="match status" value="1"/>
</dbReference>
<dbReference type="InterPro" id="IPR013783">
    <property type="entry name" value="Ig-like_fold"/>
</dbReference>
<organism evidence="2 3">
    <name type="scientific">Daphnia sinensis</name>
    <dbReference type="NCBI Taxonomy" id="1820382"/>
    <lineage>
        <taxon>Eukaryota</taxon>
        <taxon>Metazoa</taxon>
        <taxon>Ecdysozoa</taxon>
        <taxon>Arthropoda</taxon>
        <taxon>Crustacea</taxon>
        <taxon>Branchiopoda</taxon>
        <taxon>Diplostraca</taxon>
        <taxon>Cladocera</taxon>
        <taxon>Anomopoda</taxon>
        <taxon>Daphniidae</taxon>
        <taxon>Daphnia</taxon>
        <taxon>Daphnia similis group</taxon>
    </lineage>
</organism>
<dbReference type="GO" id="GO:0032589">
    <property type="term" value="C:neuron projection membrane"/>
    <property type="evidence" value="ECO:0007669"/>
    <property type="project" value="TreeGrafter"/>
</dbReference>
<dbReference type="PROSITE" id="PS50835">
    <property type="entry name" value="IG_LIKE"/>
    <property type="match status" value="2"/>
</dbReference>